<comment type="caution">
    <text evidence="3">The sequence shown here is derived from an EMBL/GenBank/DDBJ whole genome shotgun (WGS) entry which is preliminary data.</text>
</comment>
<keyword evidence="1" id="KW-0472">Membrane</keyword>
<keyword evidence="1" id="KW-0812">Transmembrane</keyword>
<feature type="transmembrane region" description="Helical" evidence="1">
    <location>
        <begin position="15"/>
        <end position="36"/>
    </location>
</feature>
<organism evidence="3 4">
    <name type="scientific">Neobacillus cucumis</name>
    <dbReference type="NCBI Taxonomy" id="1740721"/>
    <lineage>
        <taxon>Bacteria</taxon>
        <taxon>Bacillati</taxon>
        <taxon>Bacillota</taxon>
        <taxon>Bacilli</taxon>
        <taxon>Bacillales</taxon>
        <taxon>Bacillaceae</taxon>
        <taxon>Neobacillus</taxon>
    </lineage>
</organism>
<name>A0A2N5HN26_9BACI</name>
<dbReference type="AlphaFoldDB" id="A0A2N5HN26"/>
<dbReference type="Proteomes" id="UP000234950">
    <property type="component" value="Unassembled WGS sequence"/>
</dbReference>
<evidence type="ECO:0000313" key="3">
    <source>
        <dbReference type="EMBL" id="PLS06926.1"/>
    </source>
</evidence>
<accession>A0A2N5HN26</accession>
<feature type="domain" description="Putative Flp pilus-assembly TadG-like N-terminal" evidence="2">
    <location>
        <begin position="15"/>
        <end position="61"/>
    </location>
</feature>
<proteinExistence type="predicted"/>
<reference evidence="3 4" key="1">
    <citation type="submission" date="2017-11" db="EMBL/GenBank/DDBJ databases">
        <title>Comparitive Functional Genomics of Dry Heat Resistant strains isolated from the Viking Spacecraft.</title>
        <authorList>
            <person name="Seuylemezian A."/>
            <person name="Cooper K."/>
            <person name="Vaishampayan P."/>
        </authorList>
    </citation>
    <scope>NUCLEOTIDE SEQUENCE [LARGE SCALE GENOMIC DNA]</scope>
    <source>
        <strain evidence="3 4">V32-6</strain>
    </source>
</reference>
<sequence>MKLLQRLLKLKDESGAAIVIAAIFMVALLCFTALAIDGGRVYLEKAKLQKALDAAVLAGAQGLRISDSQARSIANDVSEKNGYTESNISITSDSIKATKQIIATKQVTVPMTFAKVIGFSNVTVGASAKAMIAPLKKAGGIAPIAIEKKDVPSATIINCGASNPGSQSGNCGYLRIDGTGATDLGEAIKNGLTYEVGTPVTTETGQNTGPVGSAIDFLINSDAAKPNCQSPDTADHSCKRVITIVVIDTWDGVKGHDNVNVIGFASYWIDKYEDKKLYGKFIKMVSPGEIGSSTEIGDYQLYGVKLVE</sequence>
<dbReference type="OrthoDB" id="2830515at2"/>
<gene>
    <name evidence="3" type="ORF">CVD27_06580</name>
</gene>
<dbReference type="Pfam" id="PF13400">
    <property type="entry name" value="Tad"/>
    <property type="match status" value="1"/>
</dbReference>
<evidence type="ECO:0000259" key="2">
    <source>
        <dbReference type="Pfam" id="PF13400"/>
    </source>
</evidence>
<protein>
    <recommendedName>
        <fullName evidence="2">Putative Flp pilus-assembly TadG-like N-terminal domain-containing protein</fullName>
    </recommendedName>
</protein>
<dbReference type="InterPro" id="IPR028087">
    <property type="entry name" value="Tad_N"/>
</dbReference>
<evidence type="ECO:0000313" key="4">
    <source>
        <dbReference type="Proteomes" id="UP000234950"/>
    </source>
</evidence>
<keyword evidence="4" id="KW-1185">Reference proteome</keyword>
<evidence type="ECO:0000256" key="1">
    <source>
        <dbReference type="SAM" id="Phobius"/>
    </source>
</evidence>
<keyword evidence="1" id="KW-1133">Transmembrane helix</keyword>
<dbReference type="RefSeq" id="WP_101647096.1">
    <property type="nucleotide sequence ID" value="NZ_PGVE01000029.1"/>
</dbReference>
<dbReference type="EMBL" id="PGVE01000029">
    <property type="protein sequence ID" value="PLS06926.1"/>
    <property type="molecule type" value="Genomic_DNA"/>
</dbReference>